<dbReference type="PANTHER" id="PTHR43245">
    <property type="entry name" value="BIFUNCTIONAL POLYMYXIN RESISTANCE PROTEIN ARNA"/>
    <property type="match status" value="1"/>
</dbReference>
<dbReference type="Proteomes" id="UP000650628">
    <property type="component" value="Unassembled WGS sequence"/>
</dbReference>
<feature type="domain" description="NAD-dependent epimerase/dehydratase" evidence="1">
    <location>
        <begin position="19"/>
        <end position="257"/>
    </location>
</feature>
<comment type="caution">
    <text evidence="2">The sequence shown here is derived from an EMBL/GenBank/DDBJ whole genome shotgun (WGS) entry which is preliminary data.</text>
</comment>
<keyword evidence="3" id="KW-1185">Reference proteome</keyword>
<proteinExistence type="predicted"/>
<evidence type="ECO:0000313" key="3">
    <source>
        <dbReference type="Proteomes" id="UP000650628"/>
    </source>
</evidence>
<dbReference type="AlphaFoldDB" id="A0A8J3TXP0"/>
<accession>A0A8J3TXP0</accession>
<organism evidence="2 3">
    <name type="scientific">Planotetraspora mira</name>
    <dbReference type="NCBI Taxonomy" id="58121"/>
    <lineage>
        <taxon>Bacteria</taxon>
        <taxon>Bacillati</taxon>
        <taxon>Actinomycetota</taxon>
        <taxon>Actinomycetes</taxon>
        <taxon>Streptosporangiales</taxon>
        <taxon>Streptosporangiaceae</taxon>
        <taxon>Planotetraspora</taxon>
    </lineage>
</organism>
<evidence type="ECO:0000313" key="2">
    <source>
        <dbReference type="EMBL" id="GII34630.1"/>
    </source>
</evidence>
<protein>
    <submittedName>
        <fullName evidence="2">Putative UDP-glucose epimerase YtcB</fullName>
    </submittedName>
</protein>
<reference evidence="2 3" key="1">
    <citation type="submission" date="2021-01" db="EMBL/GenBank/DDBJ databases">
        <title>Whole genome shotgun sequence of Planotetraspora mira NBRC 15435.</title>
        <authorList>
            <person name="Komaki H."/>
            <person name="Tamura T."/>
        </authorList>
    </citation>
    <scope>NUCLEOTIDE SEQUENCE [LARGE SCALE GENOMIC DNA]</scope>
    <source>
        <strain evidence="2 3">NBRC 15435</strain>
    </source>
</reference>
<dbReference type="InterPro" id="IPR036291">
    <property type="entry name" value="NAD(P)-bd_dom_sf"/>
</dbReference>
<dbReference type="Gene3D" id="3.40.50.720">
    <property type="entry name" value="NAD(P)-binding Rossmann-like Domain"/>
    <property type="match status" value="1"/>
</dbReference>
<dbReference type="EMBL" id="BOOO01000053">
    <property type="protein sequence ID" value="GII34630.1"/>
    <property type="molecule type" value="Genomic_DNA"/>
</dbReference>
<name>A0A8J3TXP0_9ACTN</name>
<gene>
    <name evidence="2" type="primary">ytcB</name>
    <name evidence="2" type="ORF">Pmi06nite_80720</name>
</gene>
<dbReference type="InterPro" id="IPR001509">
    <property type="entry name" value="Epimerase_deHydtase"/>
</dbReference>
<dbReference type="PANTHER" id="PTHR43245:SF13">
    <property type="entry name" value="UDP-D-APIOSE_UDP-D-XYLOSE SYNTHASE 2"/>
    <property type="match status" value="1"/>
</dbReference>
<dbReference type="RefSeq" id="WP_203958415.1">
    <property type="nucleotide sequence ID" value="NZ_BOOO01000053.1"/>
</dbReference>
<dbReference type="InterPro" id="IPR050177">
    <property type="entry name" value="Lipid_A_modif_metabolic_enz"/>
</dbReference>
<evidence type="ECO:0000259" key="1">
    <source>
        <dbReference type="Pfam" id="PF01370"/>
    </source>
</evidence>
<sequence>MNEASSLAEPCFPLPRRAVVTGAAGFIGSHLAQALLGHGVTVIGVDRRSAETDPSAAANLAALHQHPGFIPITADLSTCAIEPLLLDADVVFHLAGIPGVRPSWGPRFHDYVACNILAAQRIMDAATLLRVPRLVVASSSSVYGHTDGRPSTESDPVRPASPYAVTKLAEEQLCLAHATRPDCATTVVALRYFTVFGPRQREDMVVHRILAAAVEGRPFPIYGDGSQRRDFTYVQDAVAATISAATAPIGSAVINVGAGTTFSLLDVIKHARYLTGRPVVTEHSPRRHGDVPATCADSAAARRLLGWVPSVDLVTGMAAQLATLTAAHHNATL</sequence>
<dbReference type="PRINTS" id="PR01713">
    <property type="entry name" value="NUCEPIMERASE"/>
</dbReference>
<dbReference type="SUPFAM" id="SSF51735">
    <property type="entry name" value="NAD(P)-binding Rossmann-fold domains"/>
    <property type="match status" value="1"/>
</dbReference>
<dbReference type="Pfam" id="PF01370">
    <property type="entry name" value="Epimerase"/>
    <property type="match status" value="1"/>
</dbReference>